<dbReference type="Proteomes" id="UP000253647">
    <property type="component" value="Unassembled WGS sequence"/>
</dbReference>
<dbReference type="EMBL" id="QPJB01000002">
    <property type="protein sequence ID" value="RCW36873.1"/>
    <property type="molecule type" value="Genomic_DNA"/>
</dbReference>
<dbReference type="Proteomes" id="UP000252795">
    <property type="component" value="Unassembled WGS sequence"/>
</dbReference>
<dbReference type="GeneID" id="31822936"/>
<proteinExistence type="predicted"/>
<gene>
    <name evidence="2" type="ORF">DET51_10219</name>
    <name evidence="3" type="ORF">DET61_11718</name>
    <name evidence="1" type="ORF">DET64_10219</name>
</gene>
<sequence length="98" mass="10967">MNKGNGDMHWWLDLVDLLAHGVQHGAVKLQRVHLSVAEESFRILEAVPVTRPGARVVRVWHHGISRLSYGSVAMAGAAVTRITDGYLRERDDRNVKKS</sequence>
<dbReference type="EMBL" id="QPJI01000017">
    <property type="protein sequence ID" value="RCW63675.1"/>
    <property type="molecule type" value="Genomic_DNA"/>
</dbReference>
<evidence type="ECO:0000313" key="6">
    <source>
        <dbReference type="Proteomes" id="UP000253647"/>
    </source>
</evidence>
<reference evidence="4 6" key="1">
    <citation type="submission" date="2018-07" db="EMBL/GenBank/DDBJ databases">
        <title>Freshwater and sediment microbial communities from various areas in North America, analyzing microbe dynamics in response to fracking.</title>
        <authorList>
            <person name="Lamendella R."/>
        </authorList>
    </citation>
    <scope>NUCLEOTIDE SEQUENCE [LARGE SCALE GENOMIC DNA]</scope>
    <source>
        <strain evidence="3 6">105B</strain>
        <strain evidence="2 4">114E</strain>
        <strain evidence="1 5">114E_o</strain>
    </source>
</reference>
<evidence type="ECO:0000313" key="3">
    <source>
        <dbReference type="EMBL" id="RCW63675.1"/>
    </source>
</evidence>
<protein>
    <submittedName>
        <fullName evidence="2">Uncharacterized protein</fullName>
    </submittedName>
</protein>
<evidence type="ECO:0000313" key="2">
    <source>
        <dbReference type="EMBL" id="RCW36873.1"/>
    </source>
</evidence>
<evidence type="ECO:0000313" key="4">
    <source>
        <dbReference type="Proteomes" id="UP000252795"/>
    </source>
</evidence>
<comment type="caution">
    <text evidence="2">The sequence shown here is derived from an EMBL/GenBank/DDBJ whole genome shotgun (WGS) entry which is preliminary data.</text>
</comment>
<organism evidence="2 4">
    <name type="scientific">Marinobacter nauticus</name>
    <name type="common">Marinobacter hydrocarbonoclasticus</name>
    <name type="synonym">Marinobacter aquaeolei</name>
    <dbReference type="NCBI Taxonomy" id="2743"/>
    <lineage>
        <taxon>Bacteria</taxon>
        <taxon>Pseudomonadati</taxon>
        <taxon>Pseudomonadota</taxon>
        <taxon>Gammaproteobacteria</taxon>
        <taxon>Pseudomonadales</taxon>
        <taxon>Marinobacteraceae</taxon>
        <taxon>Marinobacter</taxon>
    </lineage>
</organism>
<dbReference type="AlphaFoldDB" id="A0A368V7U4"/>
<dbReference type="EMBL" id="QNSA01000002">
    <property type="protein sequence ID" value="RBP76000.1"/>
    <property type="molecule type" value="Genomic_DNA"/>
</dbReference>
<evidence type="ECO:0000313" key="5">
    <source>
        <dbReference type="Proteomes" id="UP000253065"/>
    </source>
</evidence>
<evidence type="ECO:0000313" key="1">
    <source>
        <dbReference type="EMBL" id="RBP76000.1"/>
    </source>
</evidence>
<keyword evidence="5" id="KW-1185">Reference proteome</keyword>
<dbReference type="RefSeq" id="WP_014422941.1">
    <property type="nucleotide sequence ID" value="NZ_CALIOX010000007.1"/>
</dbReference>
<dbReference type="Proteomes" id="UP000253065">
    <property type="component" value="Unassembled WGS sequence"/>
</dbReference>
<accession>A0A368V7U4</accession>
<name>A0A368V7U4_MARNT</name>